<dbReference type="AlphaFoldDB" id="A0A8T4IMY2"/>
<evidence type="ECO:0000313" key="8">
    <source>
        <dbReference type="Proteomes" id="UP000675554"/>
    </source>
</evidence>
<dbReference type="InterPro" id="IPR036271">
    <property type="entry name" value="Tet_transcr_reg_TetR-rel_C_sf"/>
</dbReference>
<evidence type="ECO:0000256" key="5">
    <source>
        <dbReference type="SAM" id="MobiDB-lite"/>
    </source>
</evidence>
<keyword evidence="8" id="KW-1185">Reference proteome</keyword>
<comment type="caution">
    <text evidence="7">The sequence shown here is derived from an EMBL/GenBank/DDBJ whole genome shotgun (WGS) entry which is preliminary data.</text>
</comment>
<evidence type="ECO:0000259" key="6">
    <source>
        <dbReference type="PROSITE" id="PS50977"/>
    </source>
</evidence>
<dbReference type="Proteomes" id="UP000675554">
    <property type="component" value="Unassembled WGS sequence"/>
</dbReference>
<keyword evidence="3" id="KW-0804">Transcription</keyword>
<name>A0A8T4IMY2_9ACTN</name>
<dbReference type="InterPro" id="IPR004111">
    <property type="entry name" value="Repressor_TetR_C"/>
</dbReference>
<evidence type="ECO:0000256" key="4">
    <source>
        <dbReference type="PROSITE-ProRule" id="PRU00335"/>
    </source>
</evidence>
<dbReference type="GO" id="GO:0000976">
    <property type="term" value="F:transcription cis-regulatory region binding"/>
    <property type="evidence" value="ECO:0007669"/>
    <property type="project" value="TreeGrafter"/>
</dbReference>
<accession>A0A8T4IMY2</accession>
<evidence type="ECO:0000256" key="1">
    <source>
        <dbReference type="ARBA" id="ARBA00023015"/>
    </source>
</evidence>
<feature type="region of interest" description="Disordered" evidence="5">
    <location>
        <begin position="210"/>
        <end position="244"/>
    </location>
</feature>
<dbReference type="EMBL" id="JAGSMN010000196">
    <property type="protein sequence ID" value="MBR7673329.1"/>
    <property type="molecule type" value="Genomic_DNA"/>
</dbReference>
<dbReference type="GO" id="GO:0003700">
    <property type="term" value="F:DNA-binding transcription factor activity"/>
    <property type="evidence" value="ECO:0007669"/>
    <property type="project" value="TreeGrafter"/>
</dbReference>
<organism evidence="7 8">
    <name type="scientific">Streptomyces daliensis</name>
    <dbReference type="NCBI Taxonomy" id="299421"/>
    <lineage>
        <taxon>Bacteria</taxon>
        <taxon>Bacillati</taxon>
        <taxon>Actinomycetota</taxon>
        <taxon>Actinomycetes</taxon>
        <taxon>Kitasatosporales</taxon>
        <taxon>Streptomycetaceae</taxon>
        <taxon>Streptomyces</taxon>
    </lineage>
</organism>
<dbReference type="InterPro" id="IPR009057">
    <property type="entry name" value="Homeodomain-like_sf"/>
</dbReference>
<protein>
    <submittedName>
        <fullName evidence="7">TetR/AcrR family transcriptional regulator</fullName>
    </submittedName>
</protein>
<evidence type="ECO:0000313" key="7">
    <source>
        <dbReference type="EMBL" id="MBR7673329.1"/>
    </source>
</evidence>
<sequence>MADETTDRAAARAAGPVTVWDRPERGARGPAAGHSRAELAATAVGLADRRGLAAVSTRQVAKELGVGQSSLYRYISSREDLLDLMTDAVTGETDLDVPLSGDPVEDLLALAVRTKDVHLRHPWLSDVPPEPLRLGPRGLAYLEYALRAMAPTRLPGPAKLEAVAVLSALVAQFARAEQAERLGARAGTGRQAAQAAYLRAAAAQGDHPHLAAALAPSGPPEADPDPDSDQPQLQAQPQDAESLFPRTMRRVLAALV</sequence>
<dbReference type="InterPro" id="IPR050109">
    <property type="entry name" value="HTH-type_TetR-like_transc_reg"/>
</dbReference>
<dbReference type="Gene3D" id="1.10.10.60">
    <property type="entry name" value="Homeodomain-like"/>
    <property type="match status" value="1"/>
</dbReference>
<dbReference type="SUPFAM" id="SSF48498">
    <property type="entry name" value="Tetracyclin repressor-like, C-terminal domain"/>
    <property type="match status" value="1"/>
</dbReference>
<dbReference type="GO" id="GO:0045892">
    <property type="term" value="P:negative regulation of DNA-templated transcription"/>
    <property type="evidence" value="ECO:0007669"/>
    <property type="project" value="InterPro"/>
</dbReference>
<dbReference type="PANTHER" id="PTHR30055">
    <property type="entry name" value="HTH-TYPE TRANSCRIPTIONAL REGULATOR RUTR"/>
    <property type="match status" value="1"/>
</dbReference>
<reference evidence="7" key="1">
    <citation type="submission" date="2021-04" db="EMBL/GenBank/DDBJ databases">
        <title>Sequencing of actinobacteria type strains.</title>
        <authorList>
            <person name="Nguyen G.-S."/>
            <person name="Wentzel A."/>
        </authorList>
    </citation>
    <scope>NUCLEOTIDE SEQUENCE</scope>
    <source>
        <strain evidence="7">DSM 42095</strain>
    </source>
</reference>
<dbReference type="SUPFAM" id="SSF46689">
    <property type="entry name" value="Homeodomain-like"/>
    <property type="match status" value="1"/>
</dbReference>
<keyword evidence="1" id="KW-0805">Transcription regulation</keyword>
<dbReference type="Gene3D" id="1.10.357.10">
    <property type="entry name" value="Tetracycline Repressor, domain 2"/>
    <property type="match status" value="1"/>
</dbReference>
<dbReference type="PROSITE" id="PS50977">
    <property type="entry name" value="HTH_TETR_2"/>
    <property type="match status" value="1"/>
</dbReference>
<feature type="DNA-binding region" description="H-T-H motif" evidence="4">
    <location>
        <begin position="56"/>
        <end position="75"/>
    </location>
</feature>
<dbReference type="InterPro" id="IPR001647">
    <property type="entry name" value="HTH_TetR"/>
</dbReference>
<feature type="compositionally biased region" description="Basic and acidic residues" evidence="5">
    <location>
        <begin position="1"/>
        <end position="10"/>
    </location>
</feature>
<feature type="region of interest" description="Disordered" evidence="5">
    <location>
        <begin position="1"/>
        <end position="35"/>
    </location>
</feature>
<evidence type="ECO:0000256" key="2">
    <source>
        <dbReference type="ARBA" id="ARBA00023125"/>
    </source>
</evidence>
<evidence type="ECO:0000256" key="3">
    <source>
        <dbReference type="ARBA" id="ARBA00023163"/>
    </source>
</evidence>
<feature type="domain" description="HTH tetR-type" evidence="6">
    <location>
        <begin position="33"/>
        <end position="93"/>
    </location>
</feature>
<feature type="compositionally biased region" description="Low complexity" evidence="5">
    <location>
        <begin position="229"/>
        <end position="240"/>
    </location>
</feature>
<dbReference type="PANTHER" id="PTHR30055:SF151">
    <property type="entry name" value="TRANSCRIPTIONAL REGULATORY PROTEIN"/>
    <property type="match status" value="1"/>
</dbReference>
<keyword evidence="2 4" id="KW-0238">DNA-binding</keyword>
<proteinExistence type="predicted"/>
<dbReference type="Pfam" id="PF00440">
    <property type="entry name" value="TetR_N"/>
    <property type="match status" value="1"/>
</dbReference>
<gene>
    <name evidence="7" type="ORF">KDA82_09925</name>
</gene>
<dbReference type="Pfam" id="PF02909">
    <property type="entry name" value="TetR_C_1"/>
    <property type="match status" value="1"/>
</dbReference>